<evidence type="ECO:0000313" key="3">
    <source>
        <dbReference type="Proteomes" id="UP000289738"/>
    </source>
</evidence>
<reference evidence="2 3" key="1">
    <citation type="submission" date="2019-01" db="EMBL/GenBank/DDBJ databases">
        <title>Sequencing of cultivated peanut Arachis hypogaea provides insights into genome evolution and oil improvement.</title>
        <authorList>
            <person name="Chen X."/>
        </authorList>
    </citation>
    <scope>NUCLEOTIDE SEQUENCE [LARGE SCALE GENOMIC DNA]</scope>
    <source>
        <strain evidence="3">cv. Fuhuasheng</strain>
        <tissue evidence="2">Leaves</tissue>
    </source>
</reference>
<evidence type="ECO:0000256" key="1">
    <source>
        <dbReference type="SAM" id="MobiDB-lite"/>
    </source>
</evidence>
<feature type="region of interest" description="Disordered" evidence="1">
    <location>
        <begin position="1"/>
        <end position="120"/>
    </location>
</feature>
<feature type="compositionally biased region" description="Acidic residues" evidence="1">
    <location>
        <begin position="102"/>
        <end position="114"/>
    </location>
</feature>
<dbReference type="InterPro" id="IPR004252">
    <property type="entry name" value="Probable_transposase_24"/>
</dbReference>
<comment type="caution">
    <text evidence="2">The sequence shown here is derived from an EMBL/GenBank/DDBJ whole genome shotgun (WGS) entry which is preliminary data.</text>
</comment>
<dbReference type="Pfam" id="PF03004">
    <property type="entry name" value="Transposase_24"/>
    <property type="match status" value="1"/>
</dbReference>
<dbReference type="AlphaFoldDB" id="A0A444X0I8"/>
<feature type="compositionally biased region" description="Basic and acidic residues" evidence="1">
    <location>
        <begin position="53"/>
        <end position="62"/>
    </location>
</feature>
<keyword evidence="3" id="KW-1185">Reference proteome</keyword>
<evidence type="ECO:0000313" key="2">
    <source>
        <dbReference type="EMBL" id="RYQ83133.1"/>
    </source>
</evidence>
<dbReference type="PANTHER" id="PTHR33499">
    <property type="entry name" value="OS12G0282400 PROTEIN-RELATED"/>
    <property type="match status" value="1"/>
</dbReference>
<sequence>MECMKKKASSSSHTQVRRTFDSLSNDDGVHGKKANSSSHSQLRRQIDSLSNDDGVHGKKESSSSHSQVRRTFDSLSNNDRVHGKKASSSSHSQLRRQFDSLSNDDEVDEEEFESDFVAPKKKARGPTRNLELAKLSAGKRLDINWRMNRPVGPNAKLFKSRCTVLVRDVKNAPLKVKEWAYIKIENKIKMFDLVLVIFMSKAFSIGSNEFFLSEYFEPYDNPEIARANIPLEMEKEDWDYLVNLWIDEGWQKISQQNKMSRAANSITHTTGAKGAQQSAEEAFEQTGQEIDHLHLWELTHTRANGQACNEETQEKLELSSQVNEGTLEMNVEVFGPERHGRVCSYGAGVTPTQLWGPRSFIFFDLQTKLQCAEKNMKTLK</sequence>
<dbReference type="PANTHER" id="PTHR33499:SF11">
    <property type="entry name" value="NO APICAL MERISTEM-ASSOCIATED C-TERMINAL DOMAIN-CONTAINING PROTEIN"/>
    <property type="match status" value="1"/>
</dbReference>
<dbReference type="EMBL" id="SDMP01000020">
    <property type="protein sequence ID" value="RYQ83133.1"/>
    <property type="molecule type" value="Genomic_DNA"/>
</dbReference>
<accession>A0A444X0I8</accession>
<proteinExistence type="predicted"/>
<dbReference type="STRING" id="3818.A0A444X0I8"/>
<protein>
    <submittedName>
        <fullName evidence="2">Uncharacterized protein</fullName>
    </submittedName>
</protein>
<gene>
    <name evidence="2" type="ORF">Ahy_B10g101753</name>
</gene>
<dbReference type="Proteomes" id="UP000289738">
    <property type="component" value="Chromosome B10"/>
</dbReference>
<organism evidence="2 3">
    <name type="scientific">Arachis hypogaea</name>
    <name type="common">Peanut</name>
    <dbReference type="NCBI Taxonomy" id="3818"/>
    <lineage>
        <taxon>Eukaryota</taxon>
        <taxon>Viridiplantae</taxon>
        <taxon>Streptophyta</taxon>
        <taxon>Embryophyta</taxon>
        <taxon>Tracheophyta</taxon>
        <taxon>Spermatophyta</taxon>
        <taxon>Magnoliopsida</taxon>
        <taxon>eudicotyledons</taxon>
        <taxon>Gunneridae</taxon>
        <taxon>Pentapetalae</taxon>
        <taxon>rosids</taxon>
        <taxon>fabids</taxon>
        <taxon>Fabales</taxon>
        <taxon>Fabaceae</taxon>
        <taxon>Papilionoideae</taxon>
        <taxon>50 kb inversion clade</taxon>
        <taxon>dalbergioids sensu lato</taxon>
        <taxon>Dalbergieae</taxon>
        <taxon>Pterocarpus clade</taxon>
        <taxon>Arachis</taxon>
    </lineage>
</organism>
<name>A0A444X0I8_ARAHY</name>